<dbReference type="InterPro" id="IPR039425">
    <property type="entry name" value="RNA_pol_sigma-70-like"/>
</dbReference>
<gene>
    <name evidence="7" type="ORF">EV199_0269</name>
</gene>
<protein>
    <submittedName>
        <fullName evidence="7">RNA polymerase sigma-70 factor (ECF subfamily)</fullName>
    </submittedName>
</protein>
<organism evidence="7 8">
    <name type="scientific">Pseudobacter ginsenosidimutans</name>
    <dbReference type="NCBI Taxonomy" id="661488"/>
    <lineage>
        <taxon>Bacteria</taxon>
        <taxon>Pseudomonadati</taxon>
        <taxon>Bacteroidota</taxon>
        <taxon>Chitinophagia</taxon>
        <taxon>Chitinophagales</taxon>
        <taxon>Chitinophagaceae</taxon>
        <taxon>Pseudobacter</taxon>
    </lineage>
</organism>
<evidence type="ECO:0000256" key="4">
    <source>
        <dbReference type="ARBA" id="ARBA00023163"/>
    </source>
</evidence>
<dbReference type="RefSeq" id="WP_130538888.1">
    <property type="nucleotide sequence ID" value="NZ_CP042431.1"/>
</dbReference>
<name>A0A4Q7MZV4_9BACT</name>
<evidence type="ECO:0000313" key="7">
    <source>
        <dbReference type="EMBL" id="RZS74422.1"/>
    </source>
</evidence>
<evidence type="ECO:0000259" key="6">
    <source>
        <dbReference type="Pfam" id="PF08281"/>
    </source>
</evidence>
<keyword evidence="2" id="KW-0805">Transcription regulation</keyword>
<dbReference type="NCBIfam" id="TIGR02937">
    <property type="entry name" value="sigma70-ECF"/>
    <property type="match status" value="1"/>
</dbReference>
<reference evidence="7 8" key="1">
    <citation type="submission" date="2019-02" db="EMBL/GenBank/DDBJ databases">
        <title>Genomic Encyclopedia of Type Strains, Phase IV (KMG-IV): sequencing the most valuable type-strain genomes for metagenomic binning, comparative biology and taxonomic classification.</title>
        <authorList>
            <person name="Goeker M."/>
        </authorList>
    </citation>
    <scope>NUCLEOTIDE SEQUENCE [LARGE SCALE GENOMIC DNA]</scope>
    <source>
        <strain evidence="7 8">DSM 18116</strain>
    </source>
</reference>
<dbReference type="OrthoDB" id="799938at2"/>
<dbReference type="InterPro" id="IPR013325">
    <property type="entry name" value="RNA_pol_sigma_r2"/>
</dbReference>
<dbReference type="Gene3D" id="1.10.1740.10">
    <property type="match status" value="1"/>
</dbReference>
<dbReference type="GO" id="GO:0006352">
    <property type="term" value="P:DNA-templated transcription initiation"/>
    <property type="evidence" value="ECO:0007669"/>
    <property type="project" value="InterPro"/>
</dbReference>
<dbReference type="InterPro" id="IPR013249">
    <property type="entry name" value="RNA_pol_sigma70_r4_t2"/>
</dbReference>
<dbReference type="EMBL" id="SGXA01000001">
    <property type="protein sequence ID" value="RZS74422.1"/>
    <property type="molecule type" value="Genomic_DNA"/>
</dbReference>
<sequence>MLAPHSHNEADLLLRVAEGDQKAFAALFHAYHHRLGIYLYQLTSSRTFAEENIQDIFCKVWEKRAQLPEVQNFQHWLFTVSKNHALNVLRKMVRERTEQLNWEKQQLNLSPDAELTTEDRLQLIHKAISQLPPQQKKVFILSRYQRLKYVEIAKELNLSRETVKSYLQIATSSIRKYVNTHLPLFIFLFSRFFY</sequence>
<dbReference type="SUPFAM" id="SSF88946">
    <property type="entry name" value="Sigma2 domain of RNA polymerase sigma factors"/>
    <property type="match status" value="1"/>
</dbReference>
<dbReference type="Gene3D" id="1.10.10.10">
    <property type="entry name" value="Winged helix-like DNA-binding domain superfamily/Winged helix DNA-binding domain"/>
    <property type="match status" value="1"/>
</dbReference>
<feature type="domain" description="RNA polymerase sigma-70 region 2" evidence="5">
    <location>
        <begin position="27"/>
        <end position="91"/>
    </location>
</feature>
<dbReference type="PANTHER" id="PTHR43133:SF46">
    <property type="entry name" value="RNA POLYMERASE SIGMA-70 FACTOR ECF SUBFAMILY"/>
    <property type="match status" value="1"/>
</dbReference>
<dbReference type="Proteomes" id="UP000293874">
    <property type="component" value="Unassembled WGS sequence"/>
</dbReference>
<dbReference type="InterPro" id="IPR036388">
    <property type="entry name" value="WH-like_DNA-bd_sf"/>
</dbReference>
<dbReference type="AlphaFoldDB" id="A0A4Q7MZV4"/>
<dbReference type="GO" id="GO:0016987">
    <property type="term" value="F:sigma factor activity"/>
    <property type="evidence" value="ECO:0007669"/>
    <property type="project" value="UniProtKB-KW"/>
</dbReference>
<evidence type="ECO:0000256" key="1">
    <source>
        <dbReference type="ARBA" id="ARBA00010641"/>
    </source>
</evidence>
<evidence type="ECO:0000256" key="3">
    <source>
        <dbReference type="ARBA" id="ARBA00023082"/>
    </source>
</evidence>
<comment type="caution">
    <text evidence="7">The sequence shown here is derived from an EMBL/GenBank/DDBJ whole genome shotgun (WGS) entry which is preliminary data.</text>
</comment>
<keyword evidence="8" id="KW-1185">Reference proteome</keyword>
<proteinExistence type="inferred from homology"/>
<dbReference type="InterPro" id="IPR013324">
    <property type="entry name" value="RNA_pol_sigma_r3/r4-like"/>
</dbReference>
<dbReference type="InterPro" id="IPR014327">
    <property type="entry name" value="RNA_pol_sigma70_bacteroid"/>
</dbReference>
<dbReference type="Pfam" id="PF04542">
    <property type="entry name" value="Sigma70_r2"/>
    <property type="match status" value="1"/>
</dbReference>
<evidence type="ECO:0000256" key="2">
    <source>
        <dbReference type="ARBA" id="ARBA00023015"/>
    </source>
</evidence>
<dbReference type="Pfam" id="PF08281">
    <property type="entry name" value="Sigma70_r4_2"/>
    <property type="match status" value="1"/>
</dbReference>
<feature type="domain" description="RNA polymerase sigma factor 70 region 4 type 2" evidence="6">
    <location>
        <begin position="122"/>
        <end position="168"/>
    </location>
</feature>
<evidence type="ECO:0000259" key="5">
    <source>
        <dbReference type="Pfam" id="PF04542"/>
    </source>
</evidence>
<keyword evidence="3" id="KW-0731">Sigma factor</keyword>
<dbReference type="PANTHER" id="PTHR43133">
    <property type="entry name" value="RNA POLYMERASE ECF-TYPE SIGMA FACTO"/>
    <property type="match status" value="1"/>
</dbReference>
<dbReference type="SUPFAM" id="SSF88659">
    <property type="entry name" value="Sigma3 and sigma4 domains of RNA polymerase sigma factors"/>
    <property type="match status" value="1"/>
</dbReference>
<dbReference type="InterPro" id="IPR014284">
    <property type="entry name" value="RNA_pol_sigma-70_dom"/>
</dbReference>
<comment type="similarity">
    <text evidence="1">Belongs to the sigma-70 factor family. ECF subfamily.</text>
</comment>
<keyword evidence="4" id="KW-0804">Transcription</keyword>
<dbReference type="CDD" id="cd06171">
    <property type="entry name" value="Sigma70_r4"/>
    <property type="match status" value="1"/>
</dbReference>
<dbReference type="GO" id="GO:0003677">
    <property type="term" value="F:DNA binding"/>
    <property type="evidence" value="ECO:0007669"/>
    <property type="project" value="InterPro"/>
</dbReference>
<dbReference type="InterPro" id="IPR007627">
    <property type="entry name" value="RNA_pol_sigma70_r2"/>
</dbReference>
<dbReference type="NCBIfam" id="TIGR02985">
    <property type="entry name" value="Sig70_bacteroi1"/>
    <property type="match status" value="1"/>
</dbReference>
<evidence type="ECO:0000313" key="8">
    <source>
        <dbReference type="Proteomes" id="UP000293874"/>
    </source>
</evidence>
<accession>A0A4Q7MZV4</accession>